<dbReference type="OrthoDB" id="9813540at2"/>
<dbReference type="Proteomes" id="UP000051451">
    <property type="component" value="Unassembled WGS sequence"/>
</dbReference>
<keyword evidence="3" id="KW-1185">Reference proteome</keyword>
<evidence type="ECO:0000313" key="3">
    <source>
        <dbReference type="Proteomes" id="UP000051451"/>
    </source>
</evidence>
<feature type="transmembrane region" description="Helical" evidence="1">
    <location>
        <begin position="161"/>
        <end position="184"/>
    </location>
</feature>
<name>A0A0R1VGR3_9LACO</name>
<feature type="transmembrane region" description="Helical" evidence="1">
    <location>
        <begin position="80"/>
        <end position="106"/>
    </location>
</feature>
<comment type="caution">
    <text evidence="2">The sequence shown here is derived from an EMBL/GenBank/DDBJ whole genome shotgun (WGS) entry which is preliminary data.</text>
</comment>
<dbReference type="AlphaFoldDB" id="A0A0R1VGR3"/>
<evidence type="ECO:0000313" key="2">
    <source>
        <dbReference type="EMBL" id="KRM04880.1"/>
    </source>
</evidence>
<dbReference type="RefSeq" id="WP_057872423.1">
    <property type="nucleotide sequence ID" value="NZ_AZGB01000025.1"/>
</dbReference>
<feature type="transmembrane region" description="Helical" evidence="1">
    <location>
        <begin position="118"/>
        <end position="141"/>
    </location>
</feature>
<keyword evidence="1" id="KW-1133">Transmembrane helix</keyword>
<dbReference type="STRING" id="1423750.FC89_GL001911"/>
<keyword evidence="1" id="KW-0812">Transmembrane</keyword>
<protein>
    <recommendedName>
        <fullName evidence="4">Integral membrane protein</fullName>
    </recommendedName>
</protein>
<dbReference type="GeneID" id="98319700"/>
<sequence length="196" mass="21322">MRSKKTKRLVILAFFTAIILVQNFVPLVGYIPLGPLDLTLIHITVIVAAFILGPLDGAIVGGIWGLITFIRAFVWPTSPLATIVFVNPLVAILPRVMIGVVAGEVFKLLKNKVRHQAIAMIPAAILGSLTNTILVLGQIYLFYQSKSQILYQIDTKALLPYLLTVIGTNGVPEAIAAAIIAPMISEPLLLRFQRKS</sequence>
<organism evidence="2 3">
    <name type="scientific">Liquorilactobacillus ghanensis DSM 18630</name>
    <dbReference type="NCBI Taxonomy" id="1423750"/>
    <lineage>
        <taxon>Bacteria</taxon>
        <taxon>Bacillati</taxon>
        <taxon>Bacillota</taxon>
        <taxon>Bacilli</taxon>
        <taxon>Lactobacillales</taxon>
        <taxon>Lactobacillaceae</taxon>
        <taxon>Liquorilactobacillus</taxon>
    </lineage>
</organism>
<feature type="transmembrane region" description="Helical" evidence="1">
    <location>
        <begin position="57"/>
        <end position="74"/>
    </location>
</feature>
<accession>A0A0R1VGR3</accession>
<gene>
    <name evidence="2" type="ORF">FC89_GL001911</name>
</gene>
<evidence type="ECO:0000256" key="1">
    <source>
        <dbReference type="SAM" id="Phobius"/>
    </source>
</evidence>
<dbReference type="EMBL" id="AZGB01000025">
    <property type="protein sequence ID" value="KRM04880.1"/>
    <property type="molecule type" value="Genomic_DNA"/>
</dbReference>
<dbReference type="InterPro" id="IPR024529">
    <property type="entry name" value="ECF_trnsprt_substrate-spec"/>
</dbReference>
<dbReference type="PATRIC" id="fig|1423750.3.peg.1953"/>
<proteinExistence type="predicted"/>
<keyword evidence="1" id="KW-0472">Membrane</keyword>
<evidence type="ECO:0008006" key="4">
    <source>
        <dbReference type="Google" id="ProtNLM"/>
    </source>
</evidence>
<dbReference type="Gene3D" id="1.10.1760.20">
    <property type="match status" value="1"/>
</dbReference>
<dbReference type="Pfam" id="PF12822">
    <property type="entry name" value="ECF_trnsprt"/>
    <property type="match status" value="1"/>
</dbReference>
<reference evidence="2 3" key="1">
    <citation type="journal article" date="2015" name="Genome Announc.">
        <title>Expanding the biotechnology potential of lactobacilli through comparative genomics of 213 strains and associated genera.</title>
        <authorList>
            <person name="Sun Z."/>
            <person name="Harris H.M."/>
            <person name="McCann A."/>
            <person name="Guo C."/>
            <person name="Argimon S."/>
            <person name="Zhang W."/>
            <person name="Yang X."/>
            <person name="Jeffery I.B."/>
            <person name="Cooney J.C."/>
            <person name="Kagawa T.F."/>
            <person name="Liu W."/>
            <person name="Song Y."/>
            <person name="Salvetti E."/>
            <person name="Wrobel A."/>
            <person name="Rasinkangas P."/>
            <person name="Parkhill J."/>
            <person name="Rea M.C."/>
            <person name="O'Sullivan O."/>
            <person name="Ritari J."/>
            <person name="Douillard F.P."/>
            <person name="Paul Ross R."/>
            <person name="Yang R."/>
            <person name="Briner A.E."/>
            <person name="Felis G.E."/>
            <person name="de Vos W.M."/>
            <person name="Barrangou R."/>
            <person name="Klaenhammer T.R."/>
            <person name="Caufield P.W."/>
            <person name="Cui Y."/>
            <person name="Zhang H."/>
            <person name="O'Toole P.W."/>
        </authorList>
    </citation>
    <scope>NUCLEOTIDE SEQUENCE [LARGE SCALE GENOMIC DNA]</scope>
    <source>
        <strain evidence="2 3">DSM 18630</strain>
    </source>
</reference>
<dbReference type="GO" id="GO:0022857">
    <property type="term" value="F:transmembrane transporter activity"/>
    <property type="evidence" value="ECO:0007669"/>
    <property type="project" value="InterPro"/>
</dbReference>